<dbReference type="Pfam" id="PF00248">
    <property type="entry name" value="Aldo_ket_red"/>
    <property type="match status" value="1"/>
</dbReference>
<evidence type="ECO:0000313" key="3">
    <source>
        <dbReference type="EMBL" id="TQM16092.1"/>
    </source>
</evidence>
<dbReference type="InterPro" id="IPR036812">
    <property type="entry name" value="NAD(P)_OxRdtase_dom_sf"/>
</dbReference>
<dbReference type="Gene3D" id="3.20.20.100">
    <property type="entry name" value="NADP-dependent oxidoreductase domain"/>
    <property type="match status" value="1"/>
</dbReference>
<dbReference type="InterPro" id="IPR050791">
    <property type="entry name" value="Aldo-Keto_reductase"/>
</dbReference>
<dbReference type="CDD" id="cd19088">
    <property type="entry name" value="AKR_AKR13B1"/>
    <property type="match status" value="1"/>
</dbReference>
<dbReference type="Proteomes" id="UP000315677">
    <property type="component" value="Unassembled WGS sequence"/>
</dbReference>
<dbReference type="OrthoDB" id="3216283at2"/>
<name>A0A543E3E2_9PSEU</name>
<dbReference type="InterPro" id="IPR020471">
    <property type="entry name" value="AKR"/>
</dbReference>
<reference evidence="3 4" key="1">
    <citation type="submission" date="2019-06" db="EMBL/GenBank/DDBJ databases">
        <title>Sequencing the genomes of 1000 actinobacteria strains.</title>
        <authorList>
            <person name="Klenk H.-P."/>
        </authorList>
    </citation>
    <scope>NUCLEOTIDE SEQUENCE [LARGE SCALE GENOMIC DNA]</scope>
    <source>
        <strain evidence="3 4">DSM 45301</strain>
    </source>
</reference>
<dbReference type="GO" id="GO:0005737">
    <property type="term" value="C:cytoplasm"/>
    <property type="evidence" value="ECO:0007669"/>
    <property type="project" value="TreeGrafter"/>
</dbReference>
<dbReference type="EMBL" id="VFPA01000001">
    <property type="protein sequence ID" value="TQM16092.1"/>
    <property type="molecule type" value="Genomic_DNA"/>
</dbReference>
<comment type="caution">
    <text evidence="3">The sequence shown here is derived from an EMBL/GenBank/DDBJ whole genome shotgun (WGS) entry which is preliminary data.</text>
</comment>
<evidence type="ECO:0000259" key="2">
    <source>
        <dbReference type="Pfam" id="PF00248"/>
    </source>
</evidence>
<dbReference type="RefSeq" id="WP_142052857.1">
    <property type="nucleotide sequence ID" value="NZ_VFPA01000001.1"/>
</dbReference>
<dbReference type="InterPro" id="IPR023210">
    <property type="entry name" value="NADP_OxRdtase_dom"/>
</dbReference>
<dbReference type="PANTHER" id="PTHR43625">
    <property type="entry name" value="AFLATOXIN B1 ALDEHYDE REDUCTASE"/>
    <property type="match status" value="1"/>
</dbReference>
<sequence>MTQGEAPVTFCGDALGPGAIVGEVSTLPDTRPAAASGRFPLGGSHGGVHRLGFGTMQLTGPGVWGPPADPAAAVALLRRAADLGVDLFDTADSYGPEVAEELVREALHPYDGITIATKAGLVRTGPDEWQAYGRPEYLRQQCEQSLRRLGVERIDLFQLHRVDPQVPADEQFGALAELQAAGKVAAVGLSEVGVDQIEQARTVVDVSSVQNHYNLADRGSDDVLRYCTEQGIGFIPWAPIASGRLAQPGGVLARVGERIGATPSQVALAWLLQRSSVMLPIPGTANVEHLEENVRAAELALDLASVDELDSAT</sequence>
<keyword evidence="1" id="KW-0560">Oxidoreductase</keyword>
<keyword evidence="4" id="KW-1185">Reference proteome</keyword>
<dbReference type="GO" id="GO:0016491">
    <property type="term" value="F:oxidoreductase activity"/>
    <property type="evidence" value="ECO:0007669"/>
    <property type="project" value="UniProtKB-KW"/>
</dbReference>
<evidence type="ECO:0000256" key="1">
    <source>
        <dbReference type="ARBA" id="ARBA00023002"/>
    </source>
</evidence>
<accession>A0A543E3E2</accession>
<protein>
    <submittedName>
        <fullName evidence="3">Aryl-alcohol dehydrogenase-like predicted oxidoreductase</fullName>
    </submittedName>
</protein>
<gene>
    <name evidence="3" type="ORF">FB558_2895</name>
</gene>
<evidence type="ECO:0000313" key="4">
    <source>
        <dbReference type="Proteomes" id="UP000315677"/>
    </source>
</evidence>
<dbReference type="PRINTS" id="PR00069">
    <property type="entry name" value="ALDKETRDTASE"/>
</dbReference>
<organism evidence="3 4">
    <name type="scientific">Pseudonocardia kunmingensis</name>
    <dbReference type="NCBI Taxonomy" id="630975"/>
    <lineage>
        <taxon>Bacteria</taxon>
        <taxon>Bacillati</taxon>
        <taxon>Actinomycetota</taxon>
        <taxon>Actinomycetes</taxon>
        <taxon>Pseudonocardiales</taxon>
        <taxon>Pseudonocardiaceae</taxon>
        <taxon>Pseudonocardia</taxon>
    </lineage>
</organism>
<dbReference type="AlphaFoldDB" id="A0A543E3E2"/>
<dbReference type="SUPFAM" id="SSF51430">
    <property type="entry name" value="NAD(P)-linked oxidoreductase"/>
    <property type="match status" value="1"/>
</dbReference>
<dbReference type="PANTHER" id="PTHR43625:SF40">
    <property type="entry name" value="ALDO-KETO REDUCTASE YAKC [NADP(+)]"/>
    <property type="match status" value="1"/>
</dbReference>
<proteinExistence type="predicted"/>
<feature type="domain" description="NADP-dependent oxidoreductase" evidence="2">
    <location>
        <begin position="50"/>
        <end position="312"/>
    </location>
</feature>